<organism evidence="1">
    <name type="scientific">Aliivibrio wodanis</name>
    <dbReference type="NCBI Taxonomy" id="80852"/>
    <lineage>
        <taxon>Bacteria</taxon>
        <taxon>Pseudomonadati</taxon>
        <taxon>Pseudomonadota</taxon>
        <taxon>Gammaproteobacteria</taxon>
        <taxon>Vibrionales</taxon>
        <taxon>Vibrionaceae</taxon>
        <taxon>Aliivibrio</taxon>
    </lineage>
</organism>
<reference evidence="1" key="1">
    <citation type="submission" date="2019-09" db="EMBL/GenBank/DDBJ databases">
        <authorList>
            <person name="Hjerde E."/>
        </authorList>
    </citation>
    <scope>NUCLEOTIDE SEQUENCE</scope>
    <source>
        <strain evidence="1">06/09/160</strain>
    </source>
</reference>
<evidence type="ECO:0008006" key="2">
    <source>
        <dbReference type="Google" id="ProtNLM"/>
    </source>
</evidence>
<gene>
    <name evidence="1" type="ORF">AW0309160_03557</name>
</gene>
<proteinExistence type="predicted"/>
<protein>
    <recommendedName>
        <fullName evidence="2">Apea-like HEPN domain-containing protein</fullName>
    </recommendedName>
</protein>
<dbReference type="EMBL" id="LR721751">
    <property type="protein sequence ID" value="VVV06073.1"/>
    <property type="molecule type" value="Genomic_DNA"/>
</dbReference>
<accession>A0A5Q4Z034</accession>
<sequence>MEYNYKLLINWNPRHFEVEGISASSDIESIKQIVEVYSKDSFTWADMNFFIQMDWQPFEEILNLSEDVNGPFYMEIEGERYKRLSPFKEISIPINVVICTDIDEQEMRMHLHRYLLDMFVVCNLAAPGLVDFYNAKLEGDNEYTPIKLSNYSFGNALQDIVTKRVPYVVYTDVRKSFDWFRSLNIGTKIVASTPIEKAIFSLLHMVRMDDYDISTIPWIFHALEAIYGTNAGRGFNDISEQIKFLLSVEERQQKGLKNKLRELNNLRSSFIHGGYCVSHIMDQDSNNKIFELVNFGISLVISSIQSLMLNNWHSIYVQRQIVGLPVSAS</sequence>
<dbReference type="AlphaFoldDB" id="A0A5Q4Z034"/>
<name>A0A5Q4Z034_9GAMM</name>
<evidence type="ECO:0000313" key="1">
    <source>
        <dbReference type="EMBL" id="VVV06073.1"/>
    </source>
</evidence>